<dbReference type="Proteomes" id="UP001285263">
    <property type="component" value="Unassembled WGS sequence"/>
</dbReference>
<dbReference type="RefSeq" id="WP_320422690.1">
    <property type="nucleotide sequence ID" value="NZ_JAXCLA010000003.1"/>
</dbReference>
<sequence>MSSTASPSLVQLHGLDRSDRVQNYASVAKDVQRVQAALEARGFKCRPSSAVGALFRKALVLSEQWEAKTAAQDVLALMHADEALRIAHAVEAVLDDADAQEAIRRITKSDMHLSTRQPSQGKDALWELDLHLFLKVREVPVRLAEPDLVVQLPGLLGPFGLACKKVYSEDSVDKQLQKGCRQLRAADVPGVVAFNLDDMTPAESLLNKPTRQAAMDYLYALNMAFVERHRIAFQEAILRGRCDAILISTAVQADVEQMSPRFNRFTQLSLWTLDNASAGARLRQAAFHRHIEGRPGPREGA</sequence>
<organism evidence="1 2">
    <name type="scientific">Roseateles agri</name>
    <dbReference type="NCBI Taxonomy" id="3098619"/>
    <lineage>
        <taxon>Bacteria</taxon>
        <taxon>Pseudomonadati</taxon>
        <taxon>Pseudomonadota</taxon>
        <taxon>Betaproteobacteria</taxon>
        <taxon>Burkholderiales</taxon>
        <taxon>Sphaerotilaceae</taxon>
        <taxon>Roseateles</taxon>
    </lineage>
</organism>
<keyword evidence="2" id="KW-1185">Reference proteome</keyword>
<gene>
    <name evidence="1" type="ORF">SNE35_09675</name>
</gene>
<dbReference type="EMBL" id="JAXCLA010000003">
    <property type="protein sequence ID" value="MDY0744778.1"/>
    <property type="molecule type" value="Genomic_DNA"/>
</dbReference>
<accession>A0ABU5DES9</accession>
<evidence type="ECO:0000313" key="1">
    <source>
        <dbReference type="EMBL" id="MDY0744778.1"/>
    </source>
</evidence>
<protein>
    <submittedName>
        <fullName evidence="1">Uncharacterized protein</fullName>
    </submittedName>
</protein>
<evidence type="ECO:0000313" key="2">
    <source>
        <dbReference type="Proteomes" id="UP001285263"/>
    </source>
</evidence>
<reference evidence="1 2" key="1">
    <citation type="submission" date="2023-11" db="EMBL/GenBank/DDBJ databases">
        <title>Paucibacter sp. nov., isolated from fresh soil in Korea.</title>
        <authorList>
            <person name="Le N.T.T."/>
        </authorList>
    </citation>
    <scope>NUCLEOTIDE SEQUENCE [LARGE SCALE GENOMIC DNA]</scope>
    <source>
        <strain evidence="1 2">R3-3</strain>
    </source>
</reference>
<comment type="caution">
    <text evidence="1">The sequence shown here is derived from an EMBL/GenBank/DDBJ whole genome shotgun (WGS) entry which is preliminary data.</text>
</comment>
<name>A0ABU5DES9_9BURK</name>
<proteinExistence type="predicted"/>